<organism evidence="1 2">
    <name type="scientific">Glossina palpalis gambiensis</name>
    <dbReference type="NCBI Taxonomy" id="67801"/>
    <lineage>
        <taxon>Eukaryota</taxon>
        <taxon>Metazoa</taxon>
        <taxon>Ecdysozoa</taxon>
        <taxon>Arthropoda</taxon>
        <taxon>Hexapoda</taxon>
        <taxon>Insecta</taxon>
        <taxon>Pterygota</taxon>
        <taxon>Neoptera</taxon>
        <taxon>Endopterygota</taxon>
        <taxon>Diptera</taxon>
        <taxon>Brachycera</taxon>
        <taxon>Muscomorpha</taxon>
        <taxon>Hippoboscoidea</taxon>
        <taxon>Glossinidae</taxon>
        <taxon>Glossina</taxon>
    </lineage>
</organism>
<name>A0A1B0BI30_9MUSC</name>
<keyword evidence="2" id="KW-1185">Reference proteome</keyword>
<proteinExistence type="predicted"/>
<evidence type="ECO:0000313" key="2">
    <source>
        <dbReference type="Proteomes" id="UP000092460"/>
    </source>
</evidence>
<reference evidence="1" key="2">
    <citation type="submission" date="2020-05" db="UniProtKB">
        <authorList>
            <consortium name="EnsemblMetazoa"/>
        </authorList>
    </citation>
    <scope>IDENTIFICATION</scope>
    <source>
        <strain evidence="1">IAEA</strain>
    </source>
</reference>
<dbReference type="VEuPathDB" id="VectorBase:GPPI030825"/>
<dbReference type="EMBL" id="JXJN01014748">
    <property type="status" value="NOT_ANNOTATED_CDS"/>
    <property type="molecule type" value="Genomic_DNA"/>
</dbReference>
<evidence type="ECO:0000313" key="1">
    <source>
        <dbReference type="EnsemblMetazoa" id="GPPI030825-PA"/>
    </source>
</evidence>
<protein>
    <submittedName>
        <fullName evidence="1">Uncharacterized protein</fullName>
    </submittedName>
</protein>
<dbReference type="AlphaFoldDB" id="A0A1B0BI30"/>
<reference evidence="2" key="1">
    <citation type="submission" date="2015-01" db="EMBL/GenBank/DDBJ databases">
        <authorList>
            <person name="Aksoy S."/>
            <person name="Warren W."/>
            <person name="Wilson R.K."/>
        </authorList>
    </citation>
    <scope>NUCLEOTIDE SEQUENCE [LARGE SCALE GENOMIC DNA]</scope>
    <source>
        <strain evidence="2">IAEA</strain>
    </source>
</reference>
<accession>A0A1B0BI30</accession>
<dbReference type="EnsemblMetazoa" id="GPPI030825-RA">
    <property type="protein sequence ID" value="GPPI030825-PA"/>
    <property type="gene ID" value="GPPI030825"/>
</dbReference>
<sequence>MRSIRPGRSKALSIRSGRLVAATIVTFSRVSTPSNSISARPLGEGAAISSSRSKRPHRLKLEFNNSMCEVVARIKHFCASRLLFIASSILRKATATRLTTSVVSCLGHRLYLLKSSLPRSLSIKGFEEVSVSLSRNREDMASHIIVLPHPEEP</sequence>
<dbReference type="Proteomes" id="UP000092460">
    <property type="component" value="Unassembled WGS sequence"/>
</dbReference>